<dbReference type="RefSeq" id="XP_040731203.1">
    <property type="nucleotide sequence ID" value="XM_040874872.1"/>
</dbReference>
<dbReference type="Proteomes" id="UP000249363">
    <property type="component" value="Unassembled WGS sequence"/>
</dbReference>
<dbReference type="AlphaFoldDB" id="A0A364KT07"/>
<evidence type="ECO:0000313" key="2">
    <source>
        <dbReference type="EMBL" id="RAO66686.1"/>
    </source>
</evidence>
<dbReference type="GeneID" id="63791915"/>
<evidence type="ECO:0000313" key="3">
    <source>
        <dbReference type="Proteomes" id="UP000249363"/>
    </source>
</evidence>
<evidence type="ECO:0008006" key="4">
    <source>
        <dbReference type="Google" id="ProtNLM"/>
    </source>
</evidence>
<feature type="region of interest" description="Disordered" evidence="1">
    <location>
        <begin position="136"/>
        <end position="157"/>
    </location>
</feature>
<comment type="caution">
    <text evidence="2">The sequence shown here is derived from an EMBL/GenBank/DDBJ whole genome shotgun (WGS) entry which is preliminary data.</text>
</comment>
<accession>A0A364KT07</accession>
<dbReference type="CDD" id="cd12148">
    <property type="entry name" value="fungal_TF_MHR"/>
    <property type="match status" value="1"/>
</dbReference>
<dbReference type="PANTHER" id="PTHR47785:SF5">
    <property type="entry name" value="ZN(II)2CYS6 TRANSCRIPTION FACTOR (EUROFUNG)"/>
    <property type="match status" value="1"/>
</dbReference>
<gene>
    <name evidence="2" type="ORF">BHQ10_002698</name>
</gene>
<proteinExistence type="predicted"/>
<name>A0A364KT07_TALAM</name>
<keyword evidence="3" id="KW-1185">Reference proteome</keyword>
<protein>
    <recommendedName>
        <fullName evidence="4">Transcription factor domain-containing protein</fullName>
    </recommendedName>
</protein>
<dbReference type="OrthoDB" id="4356994at2759"/>
<dbReference type="EMBL" id="MIKG01000004">
    <property type="protein sequence ID" value="RAO66686.1"/>
    <property type="molecule type" value="Genomic_DNA"/>
</dbReference>
<dbReference type="InterPro" id="IPR053181">
    <property type="entry name" value="EcdB-like_regulator"/>
</dbReference>
<organism evidence="2 3">
    <name type="scientific">Talaromyces amestolkiae</name>
    <dbReference type="NCBI Taxonomy" id="1196081"/>
    <lineage>
        <taxon>Eukaryota</taxon>
        <taxon>Fungi</taxon>
        <taxon>Dikarya</taxon>
        <taxon>Ascomycota</taxon>
        <taxon>Pezizomycotina</taxon>
        <taxon>Eurotiomycetes</taxon>
        <taxon>Eurotiomycetidae</taxon>
        <taxon>Eurotiales</taxon>
        <taxon>Trichocomaceae</taxon>
        <taxon>Talaromyces</taxon>
        <taxon>Talaromyces sect. Talaromyces</taxon>
    </lineage>
</organism>
<dbReference type="PANTHER" id="PTHR47785">
    <property type="entry name" value="ZN(II)2CYS6 TRANSCRIPTION FACTOR (EUROFUNG)-RELATED-RELATED"/>
    <property type="match status" value="1"/>
</dbReference>
<sequence>MPRIGRTLYLSGSVKLRVILERLDYLTTLVELDRLDRGADRSKLEPGNHNGGLRRSLSPLLDRRENLQDVSNPASLEDAVSLTTLGCRMRSDIYFGSSEDILEWPILGGKHDRRQIEALIFDPTLISDISNGVAPSPRVTDDSLRNEYEDPRHSSNIGRGVREEDVMQLVEIFLRNVHTKNPIFDPKYLRNMARSVVKNGFDWEASSCLVLIACALATISSSFARQPLVGAENFEEAEDSLLNTPAYYTAESYYTASRKRMGILTNTILATECYFLTGVYEMYSLRPLQASISFNRACVSFQTLTWMKPEYYIIEGQLAKAHASRLYWSCLKSEHEISVELRFPSSGLTGLNYTNSFPTPPVAVAVEQLYETPSVIDVESASLLSTDVQQEFEKGWYYYLADIAARRILQRVVDTFYNKYEITWSTASLPKLIQTARELERQLSQW</sequence>
<dbReference type="STRING" id="1196081.A0A364KT07"/>
<reference evidence="2 3" key="1">
    <citation type="journal article" date="2017" name="Biotechnol. Biofuels">
        <title>Differential beta-glucosidase expression as a function of carbon source availability in Talaromyces amestolkiae: a genomic and proteomic approach.</title>
        <authorList>
            <person name="de Eugenio L.I."/>
            <person name="Mendez-Liter J.A."/>
            <person name="Nieto-Dominguez M."/>
            <person name="Alonso L."/>
            <person name="Gil-Munoz J."/>
            <person name="Barriuso J."/>
            <person name="Prieto A."/>
            <person name="Martinez M.J."/>
        </authorList>
    </citation>
    <scope>NUCLEOTIDE SEQUENCE [LARGE SCALE GENOMIC DNA]</scope>
    <source>
        <strain evidence="2 3">CIB</strain>
    </source>
</reference>
<evidence type="ECO:0000256" key="1">
    <source>
        <dbReference type="SAM" id="MobiDB-lite"/>
    </source>
</evidence>
<feature type="compositionally biased region" description="Basic and acidic residues" evidence="1">
    <location>
        <begin position="139"/>
        <end position="153"/>
    </location>
</feature>